<proteinExistence type="predicted"/>
<dbReference type="AlphaFoldDB" id="T1B559"/>
<gene>
    <name evidence="1" type="ORF">B1A_14223</name>
</gene>
<name>T1B559_9ZZZZ</name>
<reference evidence="1" key="2">
    <citation type="journal article" date="2014" name="ISME J.">
        <title>Microbial stratification in low pH oxic and suboxic macroscopic growths along an acid mine drainage.</title>
        <authorList>
            <person name="Mendez-Garcia C."/>
            <person name="Mesa V."/>
            <person name="Sprenger R.R."/>
            <person name="Richter M."/>
            <person name="Diez M.S."/>
            <person name="Solano J."/>
            <person name="Bargiela R."/>
            <person name="Golyshina O.V."/>
            <person name="Manteca A."/>
            <person name="Ramos J.L."/>
            <person name="Gallego J.R."/>
            <person name="Llorente I."/>
            <person name="Martins Dos Santos V.A."/>
            <person name="Jensen O.N."/>
            <person name="Pelaez A.I."/>
            <person name="Sanchez J."/>
            <person name="Ferrer M."/>
        </authorList>
    </citation>
    <scope>NUCLEOTIDE SEQUENCE</scope>
</reference>
<evidence type="ECO:0000313" key="1">
    <source>
        <dbReference type="EMBL" id="EQD48024.1"/>
    </source>
</evidence>
<accession>T1B559</accession>
<dbReference type="EMBL" id="AUZX01010435">
    <property type="protein sequence ID" value="EQD48024.1"/>
    <property type="molecule type" value="Genomic_DNA"/>
</dbReference>
<sequence>MAKLERKLAEYRDHQANGTIPTVVFGGGKLWRKVCRGRATREEWRASRRGRLYARGDVTKSANPHMRVSVAGDGFAMTVALSHLVAAKQDHASQAPRSSPRVEGDLWLPEKYRRLLGAWVARGDAYSVELRRDGELLRAHVTGPSGVQPVAADLSRGVLAFDTNPDGLAFYNLDSRGNRERFPKGFCLPQPTNLAKYPGECHIGVGNGVIWIKVP</sequence>
<organism evidence="1">
    <name type="scientific">mine drainage metagenome</name>
    <dbReference type="NCBI Taxonomy" id="410659"/>
    <lineage>
        <taxon>unclassified sequences</taxon>
        <taxon>metagenomes</taxon>
        <taxon>ecological metagenomes</taxon>
    </lineage>
</organism>
<protein>
    <submittedName>
        <fullName evidence="1">Transposase, IS605 OrfB family</fullName>
    </submittedName>
</protein>
<reference evidence="1" key="1">
    <citation type="submission" date="2013-08" db="EMBL/GenBank/DDBJ databases">
        <authorList>
            <person name="Mendez C."/>
            <person name="Richter M."/>
            <person name="Ferrer M."/>
            <person name="Sanchez J."/>
        </authorList>
    </citation>
    <scope>NUCLEOTIDE SEQUENCE</scope>
</reference>
<feature type="non-terminal residue" evidence="1">
    <location>
        <position position="215"/>
    </location>
</feature>
<comment type="caution">
    <text evidence="1">The sequence shown here is derived from an EMBL/GenBank/DDBJ whole genome shotgun (WGS) entry which is preliminary data.</text>
</comment>